<evidence type="ECO:0000313" key="2">
    <source>
        <dbReference type="Proteomes" id="UP000639772"/>
    </source>
</evidence>
<comment type="caution">
    <text evidence="1">The sequence shown here is derived from an EMBL/GenBank/DDBJ whole genome shotgun (WGS) entry which is preliminary data.</text>
</comment>
<sequence length="177" mass="19044">MSSAAASKRALLAEDVHGERLLVVIGPCQGSTRTRFSFSPNALPTHPNPIGEGFATQARLEAAGPECIIPGQITPLRILGVKDMRGLNVSFDQSSSFSSNDTDQQFRFVEPAYSFVGMHCVFDNCKASVIQQLKGPSKGITAPLISSKNNNNDDHSNSLKPRALDIVYPPSLAWSLS</sequence>
<accession>A0A835R3C0</accession>
<dbReference type="Proteomes" id="UP000639772">
    <property type="component" value="Unassembled WGS sequence"/>
</dbReference>
<dbReference type="AlphaFoldDB" id="A0A835R3C0"/>
<reference evidence="1 2" key="1">
    <citation type="journal article" date="2020" name="Nat. Food">
        <title>A phased Vanilla planifolia genome enables genetic improvement of flavour and production.</title>
        <authorList>
            <person name="Hasing T."/>
            <person name="Tang H."/>
            <person name="Brym M."/>
            <person name="Khazi F."/>
            <person name="Huang T."/>
            <person name="Chambers A.H."/>
        </authorList>
    </citation>
    <scope>NUCLEOTIDE SEQUENCE [LARGE SCALE GENOMIC DNA]</scope>
    <source>
        <tissue evidence="1">Leaf</tissue>
    </source>
</reference>
<organism evidence="1 2">
    <name type="scientific">Vanilla planifolia</name>
    <name type="common">Vanilla</name>
    <dbReference type="NCBI Taxonomy" id="51239"/>
    <lineage>
        <taxon>Eukaryota</taxon>
        <taxon>Viridiplantae</taxon>
        <taxon>Streptophyta</taxon>
        <taxon>Embryophyta</taxon>
        <taxon>Tracheophyta</taxon>
        <taxon>Spermatophyta</taxon>
        <taxon>Magnoliopsida</taxon>
        <taxon>Liliopsida</taxon>
        <taxon>Asparagales</taxon>
        <taxon>Orchidaceae</taxon>
        <taxon>Vanilloideae</taxon>
        <taxon>Vanilleae</taxon>
        <taxon>Vanilla</taxon>
    </lineage>
</organism>
<protein>
    <submittedName>
        <fullName evidence="1">Uncharacterized protein</fullName>
    </submittedName>
</protein>
<dbReference type="EMBL" id="JADCNM010000005">
    <property type="protein sequence ID" value="KAG0481966.1"/>
    <property type="molecule type" value="Genomic_DNA"/>
</dbReference>
<evidence type="ECO:0000313" key="1">
    <source>
        <dbReference type="EMBL" id="KAG0481966.1"/>
    </source>
</evidence>
<proteinExistence type="predicted"/>
<dbReference type="PANTHER" id="PTHR36737:SF1">
    <property type="entry name" value="EXPRESSED PROTEIN"/>
    <property type="match status" value="1"/>
</dbReference>
<dbReference type="PANTHER" id="PTHR36737">
    <property type="entry name" value="EXPRESSED PROTEIN"/>
    <property type="match status" value="1"/>
</dbReference>
<dbReference type="GO" id="GO:0009941">
    <property type="term" value="C:chloroplast envelope"/>
    <property type="evidence" value="ECO:0007669"/>
    <property type="project" value="TreeGrafter"/>
</dbReference>
<gene>
    <name evidence="1" type="ORF">HPP92_010050</name>
</gene>
<name>A0A835R3C0_VANPL</name>